<dbReference type="PROSITE" id="PS51186">
    <property type="entry name" value="GNAT"/>
    <property type="match status" value="1"/>
</dbReference>
<evidence type="ECO:0000313" key="4">
    <source>
        <dbReference type="EMBL" id="CAB4900806.1"/>
    </source>
</evidence>
<dbReference type="InterPro" id="IPR000182">
    <property type="entry name" value="GNAT_dom"/>
</dbReference>
<dbReference type="SUPFAM" id="SSF55729">
    <property type="entry name" value="Acyl-CoA N-acyltransferases (Nat)"/>
    <property type="match status" value="1"/>
</dbReference>
<keyword evidence="1" id="KW-0808">Transferase</keyword>
<reference evidence="4" key="1">
    <citation type="submission" date="2020-05" db="EMBL/GenBank/DDBJ databases">
        <authorList>
            <person name="Chiriac C."/>
            <person name="Salcher M."/>
            <person name="Ghai R."/>
            <person name="Kavagutti S V."/>
        </authorList>
    </citation>
    <scope>NUCLEOTIDE SEQUENCE</scope>
</reference>
<organism evidence="4">
    <name type="scientific">freshwater metagenome</name>
    <dbReference type="NCBI Taxonomy" id="449393"/>
    <lineage>
        <taxon>unclassified sequences</taxon>
        <taxon>metagenomes</taxon>
        <taxon>ecological metagenomes</taxon>
    </lineage>
</organism>
<keyword evidence="2" id="KW-0012">Acyltransferase</keyword>
<dbReference type="PANTHER" id="PTHR43072:SF23">
    <property type="entry name" value="UPF0039 PROTEIN C11D3.02C"/>
    <property type="match status" value="1"/>
</dbReference>
<proteinExistence type="predicted"/>
<dbReference type="InterPro" id="IPR016181">
    <property type="entry name" value="Acyl_CoA_acyltransferase"/>
</dbReference>
<dbReference type="GO" id="GO:0016747">
    <property type="term" value="F:acyltransferase activity, transferring groups other than amino-acyl groups"/>
    <property type="evidence" value="ECO:0007669"/>
    <property type="project" value="InterPro"/>
</dbReference>
<dbReference type="Gene3D" id="3.40.630.30">
    <property type="match status" value="1"/>
</dbReference>
<dbReference type="CDD" id="cd04301">
    <property type="entry name" value="NAT_SF"/>
    <property type="match status" value="1"/>
</dbReference>
<evidence type="ECO:0000256" key="1">
    <source>
        <dbReference type="ARBA" id="ARBA00022679"/>
    </source>
</evidence>
<evidence type="ECO:0000256" key="2">
    <source>
        <dbReference type="ARBA" id="ARBA00023315"/>
    </source>
</evidence>
<feature type="domain" description="N-acetyltransferase" evidence="3">
    <location>
        <begin position="4"/>
        <end position="165"/>
    </location>
</feature>
<protein>
    <submittedName>
        <fullName evidence="4">Unannotated protein</fullName>
    </submittedName>
</protein>
<accession>A0A6J7G0E0</accession>
<sequence length="166" mass="18432">MEEISIRLATANDAEAVRSIYNHEVVHTVATFDLVPRSLLDQQQWLEARSGAFATIVAVEHDIVVGFGSLSPYKERPGYRTSVEDSVYVHQDQQGRGIGKLIVHELLAVARISGFHAVFARITAASEASRALHTSCGFELVGIEREVGRKFNRWLDVALMEILLTD</sequence>
<dbReference type="EMBL" id="CAFBLP010000193">
    <property type="protein sequence ID" value="CAB4900806.1"/>
    <property type="molecule type" value="Genomic_DNA"/>
</dbReference>
<evidence type="ECO:0000259" key="3">
    <source>
        <dbReference type="PROSITE" id="PS51186"/>
    </source>
</evidence>
<dbReference type="Pfam" id="PF13420">
    <property type="entry name" value="Acetyltransf_4"/>
    <property type="match status" value="1"/>
</dbReference>
<dbReference type="PANTHER" id="PTHR43072">
    <property type="entry name" value="N-ACETYLTRANSFERASE"/>
    <property type="match status" value="1"/>
</dbReference>
<dbReference type="AlphaFoldDB" id="A0A6J7G0E0"/>
<gene>
    <name evidence="4" type="ORF">UFOPK3376_03399</name>
</gene>
<name>A0A6J7G0E0_9ZZZZ</name>